<dbReference type="HOGENOM" id="CLU_097204_4_0_1"/>
<dbReference type="EMBL" id="AMQN01006443">
    <property type="status" value="NOT_ANNOTATED_CDS"/>
    <property type="molecule type" value="Genomic_DNA"/>
</dbReference>
<reference evidence="4" key="3">
    <citation type="submission" date="2015-06" db="UniProtKB">
        <authorList>
            <consortium name="EnsemblMetazoa"/>
        </authorList>
    </citation>
    <scope>IDENTIFICATION</scope>
</reference>
<organism evidence="3">
    <name type="scientific">Capitella teleta</name>
    <name type="common">Polychaete worm</name>
    <dbReference type="NCBI Taxonomy" id="283909"/>
    <lineage>
        <taxon>Eukaryota</taxon>
        <taxon>Metazoa</taxon>
        <taxon>Spiralia</taxon>
        <taxon>Lophotrochozoa</taxon>
        <taxon>Annelida</taxon>
        <taxon>Polychaeta</taxon>
        <taxon>Sedentaria</taxon>
        <taxon>Scolecida</taxon>
        <taxon>Capitellidae</taxon>
        <taxon>Capitella</taxon>
    </lineage>
</organism>
<dbReference type="FunCoup" id="R7V0T5">
    <property type="interactions" value="3"/>
</dbReference>
<proteinExistence type="inferred from homology"/>
<evidence type="ECO:0000313" key="5">
    <source>
        <dbReference type="Proteomes" id="UP000014760"/>
    </source>
</evidence>
<dbReference type="InterPro" id="IPR005334">
    <property type="entry name" value="Tctex-1-like"/>
</dbReference>
<evidence type="ECO:0000313" key="4">
    <source>
        <dbReference type="EnsemblMetazoa" id="CapteP151877"/>
    </source>
</evidence>
<dbReference type="PANTHER" id="PTHR21255">
    <property type="entry name" value="T-COMPLEX-ASSOCIATED-TESTIS-EXPRESSED 1/ DYNEIN LIGHT CHAIN"/>
    <property type="match status" value="1"/>
</dbReference>
<evidence type="ECO:0008006" key="6">
    <source>
        <dbReference type="Google" id="ProtNLM"/>
    </source>
</evidence>
<evidence type="ECO:0000256" key="2">
    <source>
        <dbReference type="SAM" id="MobiDB-lite"/>
    </source>
</evidence>
<reference evidence="5" key="1">
    <citation type="submission" date="2012-12" db="EMBL/GenBank/DDBJ databases">
        <authorList>
            <person name="Hellsten U."/>
            <person name="Grimwood J."/>
            <person name="Chapman J.A."/>
            <person name="Shapiro H."/>
            <person name="Aerts A."/>
            <person name="Otillar R.P."/>
            <person name="Terry A.Y."/>
            <person name="Boore J.L."/>
            <person name="Simakov O."/>
            <person name="Marletaz F."/>
            <person name="Cho S.-J."/>
            <person name="Edsinger-Gonzales E."/>
            <person name="Havlak P."/>
            <person name="Kuo D.-H."/>
            <person name="Larsson T."/>
            <person name="Lv J."/>
            <person name="Arendt D."/>
            <person name="Savage R."/>
            <person name="Osoegawa K."/>
            <person name="de Jong P."/>
            <person name="Lindberg D.R."/>
            <person name="Seaver E.C."/>
            <person name="Weisblat D.A."/>
            <person name="Putnam N.H."/>
            <person name="Grigoriev I.V."/>
            <person name="Rokhsar D.S."/>
        </authorList>
    </citation>
    <scope>NUCLEOTIDE SEQUENCE</scope>
    <source>
        <strain evidence="5">I ESC-2004</strain>
    </source>
</reference>
<dbReference type="CDD" id="cd21451">
    <property type="entry name" value="DLC-like_TCTEX1D"/>
    <property type="match status" value="1"/>
</dbReference>
<evidence type="ECO:0000313" key="3">
    <source>
        <dbReference type="EMBL" id="ELU09301.1"/>
    </source>
</evidence>
<name>R7V0T5_CAPTE</name>
<dbReference type="Pfam" id="PF03645">
    <property type="entry name" value="Tctex-1"/>
    <property type="match status" value="1"/>
</dbReference>
<evidence type="ECO:0000256" key="1">
    <source>
        <dbReference type="ARBA" id="ARBA00005361"/>
    </source>
</evidence>
<feature type="compositionally biased region" description="Polar residues" evidence="2">
    <location>
        <begin position="40"/>
        <end position="71"/>
    </location>
</feature>
<feature type="region of interest" description="Disordered" evidence="2">
    <location>
        <begin position="1"/>
        <end position="72"/>
    </location>
</feature>
<keyword evidence="5" id="KW-1185">Reference proteome</keyword>
<dbReference type="GO" id="GO:0005868">
    <property type="term" value="C:cytoplasmic dynein complex"/>
    <property type="evidence" value="ECO:0007669"/>
    <property type="project" value="TreeGrafter"/>
</dbReference>
<protein>
    <recommendedName>
        <fullName evidence="6">Tctex1 domain-containing protein 1</fullName>
    </recommendedName>
</protein>
<comment type="similarity">
    <text evidence="1">Belongs to the dynein light chain Tctex-type family.</text>
</comment>
<reference evidence="3 5" key="2">
    <citation type="journal article" date="2013" name="Nature">
        <title>Insights into bilaterian evolution from three spiralian genomes.</title>
        <authorList>
            <person name="Simakov O."/>
            <person name="Marletaz F."/>
            <person name="Cho S.J."/>
            <person name="Edsinger-Gonzales E."/>
            <person name="Havlak P."/>
            <person name="Hellsten U."/>
            <person name="Kuo D.H."/>
            <person name="Larsson T."/>
            <person name="Lv J."/>
            <person name="Arendt D."/>
            <person name="Savage R."/>
            <person name="Osoegawa K."/>
            <person name="de Jong P."/>
            <person name="Grimwood J."/>
            <person name="Chapman J.A."/>
            <person name="Shapiro H."/>
            <person name="Aerts A."/>
            <person name="Otillar R.P."/>
            <person name="Terry A.Y."/>
            <person name="Boore J.L."/>
            <person name="Grigoriev I.V."/>
            <person name="Lindberg D.R."/>
            <person name="Seaver E.C."/>
            <person name="Weisblat D.A."/>
            <person name="Putnam N.H."/>
            <person name="Rokhsar D.S."/>
        </authorList>
    </citation>
    <scope>NUCLEOTIDE SEQUENCE</scope>
    <source>
        <strain evidence="3 5">I ESC-2004</strain>
    </source>
</reference>
<dbReference type="PANTHER" id="PTHR21255:SF65">
    <property type="entry name" value="TCTEX1 DOMAIN-CONTAINING PROTEIN 2"/>
    <property type="match status" value="1"/>
</dbReference>
<dbReference type="Gene3D" id="3.30.1140.40">
    <property type="entry name" value="Tctex-1"/>
    <property type="match status" value="1"/>
</dbReference>
<dbReference type="EnsemblMetazoa" id="CapteT151877">
    <property type="protein sequence ID" value="CapteP151877"/>
    <property type="gene ID" value="CapteG151877"/>
</dbReference>
<dbReference type="InterPro" id="IPR038586">
    <property type="entry name" value="Tctex-1-like_sf"/>
</dbReference>
<dbReference type="OMA" id="RTIMNRN"/>
<accession>R7V0T5</accession>
<dbReference type="STRING" id="283909.R7V0T5"/>
<dbReference type="EMBL" id="KB298361">
    <property type="protein sequence ID" value="ELU09301.1"/>
    <property type="molecule type" value="Genomic_DNA"/>
</dbReference>
<dbReference type="GO" id="GO:0005737">
    <property type="term" value="C:cytoplasm"/>
    <property type="evidence" value="ECO:0007669"/>
    <property type="project" value="TreeGrafter"/>
</dbReference>
<dbReference type="Proteomes" id="UP000014760">
    <property type="component" value="Unassembled WGS sequence"/>
</dbReference>
<sequence length="181" mass="20326">MSREKRAPASIMGLEQTSHASRVPKGILKVHRMTSDSRSQRSALSPVPSQTSSFQLGPKQVTATEPTYKTQPDQKNKFCAEKAERILKDVLESHLHKVKYDAEHCSRLAHTLCSVIKARIKDEGYDRYRLIAQVIIGQDTEQGVQLASRCLWNPLSDNFAAATYRNSSVYSIGLIYGLYLD</sequence>
<dbReference type="GO" id="GO:0007018">
    <property type="term" value="P:microtubule-based movement"/>
    <property type="evidence" value="ECO:0007669"/>
    <property type="project" value="TreeGrafter"/>
</dbReference>
<dbReference type="AlphaFoldDB" id="R7V0T5"/>
<dbReference type="OrthoDB" id="10260741at2759"/>
<dbReference type="GO" id="GO:0045505">
    <property type="term" value="F:dynein intermediate chain binding"/>
    <property type="evidence" value="ECO:0007669"/>
    <property type="project" value="TreeGrafter"/>
</dbReference>
<gene>
    <name evidence="3" type="ORF">CAPTEDRAFT_151877</name>
</gene>